<feature type="transmembrane region" description="Helical" evidence="5">
    <location>
        <begin position="207"/>
        <end position="227"/>
    </location>
</feature>
<evidence type="ECO:0000256" key="1">
    <source>
        <dbReference type="ARBA" id="ARBA00004141"/>
    </source>
</evidence>
<feature type="transmembrane region" description="Helical" evidence="5">
    <location>
        <begin position="263"/>
        <end position="280"/>
    </location>
</feature>
<feature type="transmembrane region" description="Helical" evidence="5">
    <location>
        <begin position="37"/>
        <end position="61"/>
    </location>
</feature>
<gene>
    <name evidence="6" type="ORF">CSCA_2212</name>
</gene>
<name>A0A0E3JYW5_CLOSL</name>
<keyword evidence="4 5" id="KW-0472">Membrane</keyword>
<dbReference type="GO" id="GO:0005886">
    <property type="term" value="C:plasma membrane"/>
    <property type="evidence" value="ECO:0007669"/>
    <property type="project" value="UniProtKB-SubCell"/>
</dbReference>
<evidence type="ECO:0000313" key="6">
    <source>
        <dbReference type="EMBL" id="AKA69337.1"/>
    </source>
</evidence>
<keyword evidence="5" id="KW-1003">Cell membrane</keyword>
<dbReference type="PANTHER" id="PTHR43483">
    <property type="entry name" value="MEMBRANE TRANSPORTER PROTEIN HI_0806-RELATED"/>
    <property type="match status" value="1"/>
</dbReference>
<feature type="transmembrane region" description="Helical" evidence="5">
    <location>
        <begin position="6"/>
        <end position="25"/>
    </location>
</feature>
<dbReference type="InterPro" id="IPR002781">
    <property type="entry name" value="TM_pro_TauE-like"/>
</dbReference>
<dbReference type="HOGENOM" id="CLU_040170_0_0_9"/>
<organism evidence="6 7">
    <name type="scientific">Clostridium scatologenes</name>
    <dbReference type="NCBI Taxonomy" id="1548"/>
    <lineage>
        <taxon>Bacteria</taxon>
        <taxon>Bacillati</taxon>
        <taxon>Bacillota</taxon>
        <taxon>Clostridia</taxon>
        <taxon>Eubacteriales</taxon>
        <taxon>Clostridiaceae</taxon>
        <taxon>Clostridium</taxon>
    </lineage>
</organism>
<sequence length="299" mass="31199">MLKILLGVIALAGIVFFAVLVKDCMKHYKQKTLGNESFITSGLIGAVANFFDTLGIGSFAIETSLFKNFKLVGDKKLPGTLNVGATLPTIVEALIFLTVVQVEPVTLVSMLLAAVAGALVGAGIISKLNEKAVQAAMGIALVCVALLMIAGQLNLFPVGGDAIGLTGGKLIIGIIGNFIFGALNTLGIGLYAPCMALVFALGMSPKVAFPIMMASCAILLPFASVKFIKEQAHAPKTSLAINIMGPIGVLIAAYLVKSLPLSTLKWVVVAVVLYTSFIMFKSFKSNKNAETVDSSEESA</sequence>
<evidence type="ECO:0000256" key="3">
    <source>
        <dbReference type="ARBA" id="ARBA00022989"/>
    </source>
</evidence>
<dbReference type="PANTHER" id="PTHR43483:SF3">
    <property type="entry name" value="MEMBRANE TRANSPORTER PROTEIN HI_0806-RELATED"/>
    <property type="match status" value="1"/>
</dbReference>
<dbReference type="KEGG" id="csq:CSCA_2212"/>
<keyword evidence="3 5" id="KW-1133">Transmembrane helix</keyword>
<evidence type="ECO:0000256" key="4">
    <source>
        <dbReference type="ARBA" id="ARBA00023136"/>
    </source>
</evidence>
<dbReference type="STRING" id="1548.CSCA_2212"/>
<comment type="subcellular location">
    <subcellularLocation>
        <location evidence="5">Cell membrane</location>
        <topology evidence="5">Multi-pass membrane protein</topology>
    </subcellularLocation>
    <subcellularLocation>
        <location evidence="1">Membrane</location>
        <topology evidence="1">Multi-pass membrane protein</topology>
    </subcellularLocation>
</comment>
<dbReference type="EMBL" id="CP009933">
    <property type="protein sequence ID" value="AKA69337.1"/>
    <property type="molecule type" value="Genomic_DNA"/>
</dbReference>
<reference evidence="6 7" key="1">
    <citation type="journal article" date="2015" name="J. Biotechnol.">
        <title>Complete genome sequence of a malodorant-producing acetogen, Clostridium scatologenes ATCC 25775(T).</title>
        <authorList>
            <person name="Zhu Z."/>
            <person name="Guo T."/>
            <person name="Zheng H."/>
            <person name="Song T."/>
            <person name="Ouyang P."/>
            <person name="Xie J."/>
        </authorList>
    </citation>
    <scope>NUCLEOTIDE SEQUENCE [LARGE SCALE GENOMIC DNA]</scope>
    <source>
        <strain evidence="6 7">ATCC 25775</strain>
    </source>
</reference>
<feature type="transmembrane region" description="Helical" evidence="5">
    <location>
        <begin position="132"/>
        <end position="158"/>
    </location>
</feature>
<dbReference type="AlphaFoldDB" id="A0A0E3JYW5"/>
<proteinExistence type="inferred from homology"/>
<evidence type="ECO:0000256" key="5">
    <source>
        <dbReference type="RuleBase" id="RU363041"/>
    </source>
</evidence>
<protein>
    <recommendedName>
        <fullName evidence="5">Probable membrane transporter protein</fullName>
    </recommendedName>
</protein>
<evidence type="ECO:0000313" key="7">
    <source>
        <dbReference type="Proteomes" id="UP000033115"/>
    </source>
</evidence>
<feature type="transmembrane region" description="Helical" evidence="5">
    <location>
        <begin position="170"/>
        <end position="201"/>
    </location>
</feature>
<feature type="transmembrane region" description="Helical" evidence="5">
    <location>
        <begin position="107"/>
        <end position="126"/>
    </location>
</feature>
<dbReference type="Proteomes" id="UP000033115">
    <property type="component" value="Chromosome"/>
</dbReference>
<accession>A0A0E3JYW5</accession>
<dbReference type="RefSeq" id="WP_029163082.1">
    <property type="nucleotide sequence ID" value="NZ_CP009933.1"/>
</dbReference>
<dbReference type="Pfam" id="PF01925">
    <property type="entry name" value="TauE"/>
    <property type="match status" value="2"/>
</dbReference>
<comment type="similarity">
    <text evidence="5">Belongs to the 4-toluene sulfonate uptake permease (TSUP) (TC 2.A.102) family.</text>
</comment>
<feature type="transmembrane region" description="Helical" evidence="5">
    <location>
        <begin position="239"/>
        <end position="257"/>
    </location>
</feature>
<keyword evidence="7" id="KW-1185">Reference proteome</keyword>
<feature type="transmembrane region" description="Helical" evidence="5">
    <location>
        <begin position="81"/>
        <end position="100"/>
    </location>
</feature>
<keyword evidence="2 5" id="KW-0812">Transmembrane</keyword>
<evidence type="ECO:0000256" key="2">
    <source>
        <dbReference type="ARBA" id="ARBA00022692"/>
    </source>
</evidence>